<dbReference type="Gene3D" id="3.40.50.1110">
    <property type="entry name" value="SGNH hydrolase"/>
    <property type="match status" value="1"/>
</dbReference>
<proteinExistence type="predicted"/>
<gene>
    <name evidence="2" type="ORF">JN11_04831</name>
</gene>
<dbReference type="Pfam" id="PF13472">
    <property type="entry name" value="Lipase_GDSL_2"/>
    <property type="match status" value="1"/>
</dbReference>
<dbReference type="AlphaFoldDB" id="A0A562TKY5"/>
<evidence type="ECO:0000259" key="1">
    <source>
        <dbReference type="Pfam" id="PF13472"/>
    </source>
</evidence>
<evidence type="ECO:0000313" key="3">
    <source>
        <dbReference type="Proteomes" id="UP000317010"/>
    </source>
</evidence>
<dbReference type="OrthoDB" id="9794725at2"/>
<dbReference type="InterPro" id="IPR036514">
    <property type="entry name" value="SGNH_hydro_sf"/>
</dbReference>
<reference evidence="2 3" key="1">
    <citation type="submission" date="2019-07" db="EMBL/GenBank/DDBJ databases">
        <title>Genomic Encyclopedia of Archaeal and Bacterial Type Strains, Phase II (KMG-II): from individual species to whole genera.</title>
        <authorList>
            <person name="Goeker M."/>
        </authorList>
    </citation>
    <scope>NUCLEOTIDE SEQUENCE [LARGE SCALE GENOMIC DNA]</scope>
    <source>
        <strain evidence="2 3">ATCC BAA-1854</strain>
    </source>
</reference>
<name>A0A562TKY5_9SPHI</name>
<feature type="domain" description="SGNH hydrolase-type esterase" evidence="1">
    <location>
        <begin position="66"/>
        <end position="241"/>
    </location>
</feature>
<dbReference type="PANTHER" id="PTHR30383:SF5">
    <property type="entry name" value="SGNH HYDROLASE-TYPE ESTERASE DOMAIN-CONTAINING PROTEIN"/>
    <property type="match status" value="1"/>
</dbReference>
<sequence>MPKSLLIYLVFICFVCSVFPSCRKVNFANISSPPPAPPLPPSEENNKNIVIQKIKSSKNIKIACEGTSLTYGQDINGTDTVPSSLPNGPTRAIDQYPAIMLKTLSASFITLSLRGYPGDRTTEGLVRWKDSTQTDICIIEYGSNDAYNFAGYASGTVDTATYKSQLTQLVQRRINQGAWVILCLSPYLENGDQKISSYRSVADSVATKFNLDTFDVELSVKGLAPGIIPYSDNVHFNSLGYTNWGTLIANVIADAVHPFRRPRVSGRAI</sequence>
<dbReference type="EMBL" id="VLLI01000021">
    <property type="protein sequence ID" value="TWI94225.1"/>
    <property type="molecule type" value="Genomic_DNA"/>
</dbReference>
<evidence type="ECO:0000313" key="2">
    <source>
        <dbReference type="EMBL" id="TWI94225.1"/>
    </source>
</evidence>
<keyword evidence="3" id="KW-1185">Reference proteome</keyword>
<dbReference type="InterPro" id="IPR051532">
    <property type="entry name" value="Ester_Hydrolysis_Enzymes"/>
</dbReference>
<dbReference type="Proteomes" id="UP000317010">
    <property type="component" value="Unassembled WGS sequence"/>
</dbReference>
<dbReference type="SUPFAM" id="SSF52266">
    <property type="entry name" value="SGNH hydrolase"/>
    <property type="match status" value="1"/>
</dbReference>
<dbReference type="RefSeq" id="WP_144916728.1">
    <property type="nucleotide sequence ID" value="NZ_VLLI01000021.1"/>
</dbReference>
<comment type="caution">
    <text evidence="2">The sequence shown here is derived from an EMBL/GenBank/DDBJ whole genome shotgun (WGS) entry which is preliminary data.</text>
</comment>
<dbReference type="InterPro" id="IPR013830">
    <property type="entry name" value="SGNH_hydro"/>
</dbReference>
<dbReference type="GO" id="GO:0004622">
    <property type="term" value="F:phosphatidylcholine lysophospholipase activity"/>
    <property type="evidence" value="ECO:0007669"/>
    <property type="project" value="TreeGrafter"/>
</dbReference>
<dbReference type="PANTHER" id="PTHR30383">
    <property type="entry name" value="THIOESTERASE 1/PROTEASE 1/LYSOPHOSPHOLIPASE L1"/>
    <property type="match status" value="1"/>
</dbReference>
<organism evidence="2 3">
    <name type="scientific">Mucilaginibacter frigoritolerans</name>
    <dbReference type="NCBI Taxonomy" id="652788"/>
    <lineage>
        <taxon>Bacteria</taxon>
        <taxon>Pseudomonadati</taxon>
        <taxon>Bacteroidota</taxon>
        <taxon>Sphingobacteriia</taxon>
        <taxon>Sphingobacteriales</taxon>
        <taxon>Sphingobacteriaceae</taxon>
        <taxon>Mucilaginibacter</taxon>
    </lineage>
</organism>
<accession>A0A562TKY5</accession>
<dbReference type="CDD" id="cd00229">
    <property type="entry name" value="SGNH_hydrolase"/>
    <property type="match status" value="1"/>
</dbReference>
<protein>
    <submittedName>
        <fullName evidence="2">Lysophospholipase L1-like esterase</fullName>
    </submittedName>
</protein>